<evidence type="ECO:0000313" key="1">
    <source>
        <dbReference type="EMBL" id="RKR80126.1"/>
    </source>
</evidence>
<dbReference type="OrthoDB" id="9793856at2"/>
<sequence length="646" mass="70848">MNKKNIIIGLTALVATMQPKITVANTLATVIDSADVTKPVAPLVPLDMQRVAEVAAMLPLTPQGFGDTYHNRLAWGKLYSNVKYHKVISTAEALLNKPFPAWNDAAYLMYFTKGTRPEGEKMMGNRLGWLAPLVWAECLENKGRFVPTIQMVLNELIHQKSWSLPAHDKKKQNIDGRNYTVDLGAAGFAHNVAQAVYLLDDKLTPQLRADVLAEMEKHVFKPVLQSVATGNNNSYWLTVTSNWNSVCLAGVTGAALAIIPDREERGKFVTIAERYAKNSVAGFTNEGYCTEGLGYYDYGFSKYILLRENIWQATNKTINLFADPKIKRIASYVPNLEIINNVYPNIADCHVGVKAPAALLWYCSRNLGLGLQKYDSLTFAGGTATLTDDVMRAFPNSASQSKVNSNTSALAFGLRSYFKQAGVLIERPLAGSKANIGAALKGGNNNEIHNHNDVGSFSVVVGDEMLMGDPGGPSFYTAKTFGPERYSYKLLSSYGHPVPLVAGVEQQEGAASEAKVLNATFTDKQDEFVMDISSAYPVPALSKLVRTFTYNRDDAGFLTVKDDFAFKTNQKFEFTLITRAQWKQIAPNQIEFDGKTQKMIATISTKSGFAVKAETIVEDAPAFKRIGIVLPPAEAGAITVTFRPVK</sequence>
<dbReference type="PANTHER" id="PTHR38045:SF1">
    <property type="entry name" value="HEPARINASE II_III-LIKE PROTEIN"/>
    <property type="match status" value="1"/>
</dbReference>
<dbReference type="PANTHER" id="PTHR38045">
    <property type="entry name" value="CHROMOSOME 1, WHOLE GENOME SHOTGUN SEQUENCE"/>
    <property type="match status" value="1"/>
</dbReference>
<name>A0A495ITN1_9SPHI</name>
<reference evidence="1 2" key="1">
    <citation type="submission" date="2018-10" db="EMBL/GenBank/DDBJ databases">
        <title>Genomic Encyclopedia of Archaeal and Bacterial Type Strains, Phase II (KMG-II): from individual species to whole genera.</title>
        <authorList>
            <person name="Goeker M."/>
        </authorList>
    </citation>
    <scope>NUCLEOTIDE SEQUENCE [LARGE SCALE GENOMIC DNA]</scope>
    <source>
        <strain evidence="1 2">DSM 18602</strain>
    </source>
</reference>
<gene>
    <name evidence="1" type="ORF">BDD43_0221</name>
</gene>
<protein>
    <submittedName>
        <fullName evidence="1">Heparinase II/III-like protein</fullName>
    </submittedName>
</protein>
<dbReference type="InterPro" id="IPR008929">
    <property type="entry name" value="Chondroitin_lyas"/>
</dbReference>
<dbReference type="AlphaFoldDB" id="A0A495ITN1"/>
<organism evidence="1 2">
    <name type="scientific">Mucilaginibacter gracilis</name>
    <dbReference type="NCBI Taxonomy" id="423350"/>
    <lineage>
        <taxon>Bacteria</taxon>
        <taxon>Pseudomonadati</taxon>
        <taxon>Bacteroidota</taxon>
        <taxon>Sphingobacteriia</taxon>
        <taxon>Sphingobacteriales</taxon>
        <taxon>Sphingobacteriaceae</taxon>
        <taxon>Mucilaginibacter</taxon>
    </lineage>
</organism>
<dbReference type="EMBL" id="RBKU01000001">
    <property type="protein sequence ID" value="RKR80126.1"/>
    <property type="molecule type" value="Genomic_DNA"/>
</dbReference>
<comment type="caution">
    <text evidence="1">The sequence shown here is derived from an EMBL/GenBank/DDBJ whole genome shotgun (WGS) entry which is preliminary data.</text>
</comment>
<dbReference type="RefSeq" id="WP_121195801.1">
    <property type="nucleotide sequence ID" value="NZ_RBKU01000001.1"/>
</dbReference>
<dbReference type="Gene3D" id="1.50.10.100">
    <property type="entry name" value="Chondroitin AC/alginate lyase"/>
    <property type="match status" value="1"/>
</dbReference>
<evidence type="ECO:0000313" key="2">
    <source>
        <dbReference type="Proteomes" id="UP000268007"/>
    </source>
</evidence>
<proteinExistence type="predicted"/>
<keyword evidence="2" id="KW-1185">Reference proteome</keyword>
<accession>A0A495ITN1</accession>
<dbReference type="SUPFAM" id="SSF48230">
    <property type="entry name" value="Chondroitin AC/alginate lyase"/>
    <property type="match status" value="1"/>
</dbReference>
<dbReference type="Proteomes" id="UP000268007">
    <property type="component" value="Unassembled WGS sequence"/>
</dbReference>
<dbReference type="Gene3D" id="2.70.98.70">
    <property type="match status" value="1"/>
</dbReference>